<comment type="caution">
    <text evidence="6">The sequence shown here is derived from an EMBL/GenBank/DDBJ whole genome shotgun (WGS) entry which is preliminary data.</text>
</comment>
<dbReference type="GO" id="GO:0019808">
    <property type="term" value="F:polyamine binding"/>
    <property type="evidence" value="ECO:0007669"/>
    <property type="project" value="InterPro"/>
</dbReference>
<keyword evidence="4" id="KW-0574">Periplasm</keyword>
<dbReference type="InterPro" id="IPR001188">
    <property type="entry name" value="Sperm_putr-bd"/>
</dbReference>
<proteinExistence type="predicted"/>
<dbReference type="SUPFAM" id="SSF53850">
    <property type="entry name" value="Periplasmic binding protein-like II"/>
    <property type="match status" value="1"/>
</dbReference>
<comment type="subcellular location">
    <subcellularLocation>
        <location evidence="1">Periplasm</location>
    </subcellularLocation>
</comment>
<protein>
    <submittedName>
        <fullName evidence="6">Spermidine/putrescine transport system substrate-binding protein</fullName>
    </submittedName>
</protein>
<evidence type="ECO:0000256" key="2">
    <source>
        <dbReference type="ARBA" id="ARBA00022448"/>
    </source>
</evidence>
<dbReference type="PROSITE" id="PS51257">
    <property type="entry name" value="PROKAR_LIPOPROTEIN"/>
    <property type="match status" value="1"/>
</dbReference>
<sequence>MSRIPPIRRALAGAAAAALVLAAAACGGGDSGATAQATPDALNPSADLTKQTLTVSNWDAYMPEDLPTTFEKAVGSKVTVTKHATNEEIMAKLTAGGDSGIDVAFVSGPFAQALAEQGLVEPIHADLIPNLANLYPEATNLAYDPGNKFSVPYTWGTTGLCYRSDLTGYEPDSWNDLLSPKPELAKKITMLQTDRWLMLPAQKSLGYSANTTDPAELAKVKEKLTAAKQSLLAFDDTTFYSRLVSGEAALVEAWDGWCNYGITDNDKIKFTVPKEGSDLWVDTMVVLKTSKNKEAAHAFINYILDPKIHSWAVQNILYKVPNKAAMESIDPALIKQYPNLATTPADLLKGETLVDLGEGATDYSRIVTEVAAS</sequence>
<dbReference type="RefSeq" id="WP_220091552.1">
    <property type="nucleotide sequence ID" value="NZ_JACHWI010000002.1"/>
</dbReference>
<dbReference type="InterPro" id="IPR006311">
    <property type="entry name" value="TAT_signal"/>
</dbReference>
<feature type="signal peptide" evidence="5">
    <location>
        <begin position="1"/>
        <end position="25"/>
    </location>
</feature>
<accession>A0A327YYJ8</accession>
<evidence type="ECO:0000256" key="4">
    <source>
        <dbReference type="ARBA" id="ARBA00022764"/>
    </source>
</evidence>
<gene>
    <name evidence="6" type="ORF">B0I29_12630</name>
</gene>
<dbReference type="PRINTS" id="PR00909">
    <property type="entry name" value="SPERMDNBNDNG"/>
</dbReference>
<dbReference type="Gene3D" id="3.40.190.10">
    <property type="entry name" value="Periplasmic binding protein-like II"/>
    <property type="match status" value="2"/>
</dbReference>
<reference evidence="6 7" key="1">
    <citation type="submission" date="2018-06" db="EMBL/GenBank/DDBJ databases">
        <title>Genomic Encyclopedia of Type Strains, Phase III (KMG-III): the genomes of soil and plant-associated and newly described type strains.</title>
        <authorList>
            <person name="Whitman W."/>
        </authorList>
    </citation>
    <scope>NUCLEOTIDE SEQUENCE [LARGE SCALE GENOMIC DNA]</scope>
    <source>
        <strain evidence="6 7">CGMCC 4.7090</strain>
    </source>
</reference>
<keyword evidence="7" id="KW-1185">Reference proteome</keyword>
<dbReference type="PANTHER" id="PTHR30222">
    <property type="entry name" value="SPERMIDINE/PUTRESCINE-BINDING PERIPLASMIC PROTEIN"/>
    <property type="match status" value="1"/>
</dbReference>
<keyword evidence="3 5" id="KW-0732">Signal</keyword>
<organism evidence="6 7">
    <name type="scientific">Actinoplanes lutulentus</name>
    <dbReference type="NCBI Taxonomy" id="1287878"/>
    <lineage>
        <taxon>Bacteria</taxon>
        <taxon>Bacillati</taxon>
        <taxon>Actinomycetota</taxon>
        <taxon>Actinomycetes</taxon>
        <taxon>Micromonosporales</taxon>
        <taxon>Micromonosporaceae</taxon>
        <taxon>Actinoplanes</taxon>
    </lineage>
</organism>
<dbReference type="CDD" id="cd13590">
    <property type="entry name" value="PBP2_PotD_PotF_like"/>
    <property type="match status" value="1"/>
</dbReference>
<name>A0A327YYJ8_9ACTN</name>
<evidence type="ECO:0000256" key="5">
    <source>
        <dbReference type="SAM" id="SignalP"/>
    </source>
</evidence>
<evidence type="ECO:0000313" key="7">
    <source>
        <dbReference type="Proteomes" id="UP000249341"/>
    </source>
</evidence>
<dbReference type="Proteomes" id="UP000249341">
    <property type="component" value="Unassembled WGS sequence"/>
</dbReference>
<dbReference type="EMBL" id="QLMJ01000026">
    <property type="protein sequence ID" value="RAK26641.1"/>
    <property type="molecule type" value="Genomic_DNA"/>
</dbReference>
<dbReference type="AlphaFoldDB" id="A0A327YYJ8"/>
<dbReference type="PIRSF" id="PIRSF019574">
    <property type="entry name" value="Periplasmic_polyamine_BP"/>
    <property type="match status" value="1"/>
</dbReference>
<keyword evidence="2" id="KW-0813">Transport</keyword>
<feature type="chain" id="PRO_5039610804" evidence="5">
    <location>
        <begin position="26"/>
        <end position="373"/>
    </location>
</feature>
<dbReference type="GO" id="GO:0015846">
    <property type="term" value="P:polyamine transport"/>
    <property type="evidence" value="ECO:0007669"/>
    <property type="project" value="InterPro"/>
</dbReference>
<dbReference type="GO" id="GO:0042597">
    <property type="term" value="C:periplasmic space"/>
    <property type="evidence" value="ECO:0007669"/>
    <property type="project" value="UniProtKB-SubCell"/>
</dbReference>
<evidence type="ECO:0000313" key="6">
    <source>
        <dbReference type="EMBL" id="RAK26641.1"/>
    </source>
</evidence>
<dbReference type="PANTHER" id="PTHR30222:SF17">
    <property type="entry name" value="SPERMIDINE_PUTRESCINE-BINDING PERIPLASMIC PROTEIN"/>
    <property type="match status" value="1"/>
</dbReference>
<dbReference type="Pfam" id="PF13416">
    <property type="entry name" value="SBP_bac_8"/>
    <property type="match status" value="1"/>
</dbReference>
<dbReference type="PROSITE" id="PS51318">
    <property type="entry name" value="TAT"/>
    <property type="match status" value="1"/>
</dbReference>
<evidence type="ECO:0000256" key="3">
    <source>
        <dbReference type="ARBA" id="ARBA00022729"/>
    </source>
</evidence>
<dbReference type="InterPro" id="IPR006059">
    <property type="entry name" value="SBP"/>
</dbReference>
<evidence type="ECO:0000256" key="1">
    <source>
        <dbReference type="ARBA" id="ARBA00004418"/>
    </source>
</evidence>